<dbReference type="Pfam" id="PF00732">
    <property type="entry name" value="GMC_oxred_N"/>
    <property type="match status" value="1"/>
</dbReference>
<accession>A0A117IMT8</accession>
<dbReference type="PANTHER" id="PTHR47470:SF1">
    <property type="entry name" value="FAD-DEPENDENT OXIDOREDUCTASE 2 FAD BINDING DOMAIN-CONTAINING PROTEIN"/>
    <property type="match status" value="1"/>
</dbReference>
<evidence type="ECO:0000256" key="13">
    <source>
        <dbReference type="ARBA" id="ARBA00049723"/>
    </source>
</evidence>
<name>A0A117IMT8_MYCTH</name>
<dbReference type="AlphaFoldDB" id="A0A117IMT8"/>
<dbReference type="PANTHER" id="PTHR47470">
    <property type="entry name" value="CHOLESTEROL OXIDASE"/>
    <property type="match status" value="1"/>
</dbReference>
<evidence type="ECO:0000256" key="12">
    <source>
        <dbReference type="ARBA" id="ARBA00049645"/>
    </source>
</evidence>
<gene>
    <name evidence="18" type="ORF">RMCT_2743</name>
</gene>
<dbReference type="GO" id="GO:0016995">
    <property type="term" value="F:cholesterol oxidase activity"/>
    <property type="evidence" value="ECO:0007669"/>
    <property type="project" value="UniProtKB-EC"/>
</dbReference>
<evidence type="ECO:0000256" key="8">
    <source>
        <dbReference type="ARBA" id="ARBA00023166"/>
    </source>
</evidence>
<keyword evidence="7" id="KW-0443">Lipid metabolism</keyword>
<feature type="domain" description="Glucose-methanol-choline oxidoreductase N-terminal" evidence="16">
    <location>
        <begin position="208"/>
        <end position="298"/>
    </location>
</feature>
<evidence type="ECO:0000259" key="17">
    <source>
        <dbReference type="Pfam" id="PF05199"/>
    </source>
</evidence>
<dbReference type="EC" id="1.1.3.6" evidence="13"/>
<organism evidence="18 19">
    <name type="scientific">Mycolicibacterium thermoresistibile</name>
    <name type="common">Mycobacterium thermoresistibile</name>
    <dbReference type="NCBI Taxonomy" id="1797"/>
    <lineage>
        <taxon>Bacteria</taxon>
        <taxon>Bacillati</taxon>
        <taxon>Actinomycetota</taxon>
        <taxon>Actinomycetes</taxon>
        <taxon>Mycobacteriales</taxon>
        <taxon>Mycobacteriaceae</taxon>
        <taxon>Mycolicibacterium</taxon>
    </lineage>
</organism>
<comment type="caution">
    <text evidence="18">The sequence shown here is derived from an EMBL/GenBank/DDBJ whole genome shotgun (WGS) entry which is preliminary data.</text>
</comment>
<dbReference type="GO" id="GO:0050660">
    <property type="term" value="F:flavin adenine dinucleotide binding"/>
    <property type="evidence" value="ECO:0007669"/>
    <property type="project" value="InterPro"/>
</dbReference>
<keyword evidence="10" id="KW-0413">Isomerase</keyword>
<dbReference type="OMA" id="DLDPHYD"/>
<keyword evidence="9" id="KW-0753">Steroid metabolism</keyword>
<comment type="pathway">
    <text evidence="12">Steroid metabolism; cholesterol degradation.</text>
</comment>
<dbReference type="GO" id="GO:0004769">
    <property type="term" value="F:steroid Delta-isomerase activity"/>
    <property type="evidence" value="ECO:0007669"/>
    <property type="project" value="UniProtKB-EC"/>
</dbReference>
<sequence>MSYRTGDVPDRTEVLIIGSGFGGAVFAERLSAAGVGVCVIERGRAYPPGSFPRTPAEFARNFWAPHDNLYGLFDIWSFRGLEAIVSSGLGGGSLIYANVMLRKPAEWFTQPHPHRPGVWERWSFTREDLDPHYDAVGEFLDLETTPVSKDPADPFHLPKTAAFRAAAGPDTELAPLAVRFRDVAGNPAVGAPLPDADYPNIFGAHRRSCALIGECDIGCNEGAKNSLDHTYLSAVAARPNASIHVRVEAETIERRPDGTFAVGVRTHDAVGNRTDTTVIADQVVVSAGTFGSTFLLLRNRARLDLRPDGPLGTRFCGNGDLLGLILKAPTVLAGTRGPVITASHRYDDAHGMYLQDAGFPNFAAWLIETRFGAGHYRRLAKFTGKRLWAALTRRGQTSIAGDIARLLGDGRFTDCGMPVLGMGRDVPDGRLFLRGDDVLESDWTSTTSAAHFDALIGRMRAVATALGGTFTPNPTYLLKKRVITVHPLGGCPADTSESTGVVDGYGRVHGVPGLWVADGSVFPGPVGPNPSFTIAAFARRAAGQFLADLGRSRIG</sequence>
<dbReference type="InterPro" id="IPR007867">
    <property type="entry name" value="GMC_OxRtase_C"/>
</dbReference>
<evidence type="ECO:0000256" key="7">
    <source>
        <dbReference type="ARBA" id="ARBA00023098"/>
    </source>
</evidence>
<dbReference type="STRING" id="1797.RMCT_2743"/>
<evidence type="ECO:0000256" key="4">
    <source>
        <dbReference type="ARBA" id="ARBA00022630"/>
    </source>
</evidence>
<dbReference type="InterPro" id="IPR052542">
    <property type="entry name" value="Cholesterol_Oxidase"/>
</dbReference>
<reference evidence="18 19" key="1">
    <citation type="journal article" date="2016" name="Genome Announc.">
        <title>Draft Genome Sequences of Five Rapidly Growing Mycobacterium Species, M. thermoresistibile, M. fortuitum subsp. acetamidolyticum, M. canariasense, M. brisbanense, and M. novocastrense.</title>
        <authorList>
            <person name="Katahira K."/>
            <person name="Ogura Y."/>
            <person name="Gotoh Y."/>
            <person name="Hayashi T."/>
        </authorList>
    </citation>
    <scope>NUCLEOTIDE SEQUENCE [LARGE SCALE GENOMIC DNA]</scope>
    <source>
        <strain evidence="18 19">JCM6362</strain>
    </source>
</reference>
<comment type="cofactor">
    <cofactor evidence="1">
        <name>FAD</name>
        <dbReference type="ChEBI" id="CHEBI:57692"/>
    </cofactor>
</comment>
<evidence type="ECO:0000259" key="16">
    <source>
        <dbReference type="Pfam" id="PF00732"/>
    </source>
</evidence>
<dbReference type="RefSeq" id="WP_003926667.1">
    <property type="nucleotide sequence ID" value="NZ_BCTB01000018.1"/>
</dbReference>
<comment type="similarity">
    <text evidence="2">Belongs to the GMC oxidoreductase family.</text>
</comment>
<keyword evidence="4" id="KW-0285">Flavoprotein</keyword>
<dbReference type="Proteomes" id="UP000069654">
    <property type="component" value="Unassembled WGS sequence"/>
</dbReference>
<evidence type="ECO:0000313" key="19">
    <source>
        <dbReference type="Proteomes" id="UP000069654"/>
    </source>
</evidence>
<keyword evidence="6" id="KW-0560">Oxidoreductase</keyword>
<evidence type="ECO:0000256" key="11">
    <source>
        <dbReference type="ARBA" id="ARBA00038856"/>
    </source>
</evidence>
<evidence type="ECO:0000256" key="1">
    <source>
        <dbReference type="ARBA" id="ARBA00001974"/>
    </source>
</evidence>
<feature type="domain" description="Glucose-methanol-choline oxidoreductase C-terminal" evidence="17">
    <location>
        <begin position="476"/>
        <end position="538"/>
    </location>
</feature>
<dbReference type="Gene3D" id="3.50.50.60">
    <property type="entry name" value="FAD/NAD(P)-binding domain"/>
    <property type="match status" value="3"/>
</dbReference>
<evidence type="ECO:0000256" key="9">
    <source>
        <dbReference type="ARBA" id="ARBA00023221"/>
    </source>
</evidence>
<dbReference type="InterPro" id="IPR000172">
    <property type="entry name" value="GMC_OxRdtase_N"/>
</dbReference>
<dbReference type="EMBL" id="BCTB01000018">
    <property type="protein sequence ID" value="GAT15773.1"/>
    <property type="molecule type" value="Genomic_DNA"/>
</dbReference>
<evidence type="ECO:0000256" key="15">
    <source>
        <dbReference type="ARBA" id="ARBA00049778"/>
    </source>
</evidence>
<protein>
    <recommendedName>
        <fullName evidence="14">Cholesterol oxidase</fullName>
        <ecNumber evidence="13">1.1.3.6</ecNumber>
        <ecNumber evidence="11">5.3.3.1</ecNumber>
    </recommendedName>
    <alternativeName>
        <fullName evidence="15">Cholesterol isomerase</fullName>
    </alternativeName>
</protein>
<keyword evidence="5" id="KW-0274">FAD</keyword>
<evidence type="ECO:0000256" key="3">
    <source>
        <dbReference type="ARBA" id="ARBA00022548"/>
    </source>
</evidence>
<evidence type="ECO:0000256" key="5">
    <source>
        <dbReference type="ARBA" id="ARBA00022827"/>
    </source>
</evidence>
<dbReference type="OrthoDB" id="517968at2"/>
<evidence type="ECO:0000256" key="2">
    <source>
        <dbReference type="ARBA" id="ARBA00010790"/>
    </source>
</evidence>
<keyword evidence="3" id="KW-0153">Cholesterol metabolism</keyword>
<dbReference type="InterPro" id="IPR036188">
    <property type="entry name" value="FAD/NAD-bd_sf"/>
</dbReference>
<evidence type="ECO:0000256" key="10">
    <source>
        <dbReference type="ARBA" id="ARBA00023235"/>
    </source>
</evidence>
<evidence type="ECO:0000256" key="14">
    <source>
        <dbReference type="ARBA" id="ARBA00049744"/>
    </source>
</evidence>
<dbReference type="Pfam" id="PF05199">
    <property type="entry name" value="GMC_oxred_C"/>
    <property type="match status" value="1"/>
</dbReference>
<dbReference type="SUPFAM" id="SSF51905">
    <property type="entry name" value="FAD/NAD(P)-binding domain"/>
    <property type="match status" value="1"/>
</dbReference>
<evidence type="ECO:0000313" key="18">
    <source>
        <dbReference type="EMBL" id="GAT15773.1"/>
    </source>
</evidence>
<evidence type="ECO:0000256" key="6">
    <source>
        <dbReference type="ARBA" id="ARBA00023002"/>
    </source>
</evidence>
<reference evidence="19" key="2">
    <citation type="submission" date="2016-02" db="EMBL/GenBank/DDBJ databases">
        <title>Draft genome sequence of five rapidly growing Mycobacterium species.</title>
        <authorList>
            <person name="Katahira K."/>
            <person name="Gotou Y."/>
            <person name="Iida K."/>
            <person name="Ogura Y."/>
            <person name="Hayashi T."/>
        </authorList>
    </citation>
    <scope>NUCLEOTIDE SEQUENCE [LARGE SCALE GENOMIC DNA]</scope>
    <source>
        <strain evidence="19">JCM6362</strain>
    </source>
</reference>
<proteinExistence type="inferred from homology"/>
<keyword evidence="8" id="KW-1207">Sterol metabolism</keyword>
<dbReference type="EC" id="5.3.3.1" evidence="11"/>
<dbReference type="GO" id="GO:0008203">
    <property type="term" value="P:cholesterol metabolic process"/>
    <property type="evidence" value="ECO:0007669"/>
    <property type="project" value="UniProtKB-KW"/>
</dbReference>